<reference evidence="7 8" key="1">
    <citation type="submission" date="2016-10" db="EMBL/GenBank/DDBJ databases">
        <authorList>
            <person name="de Groot N.N."/>
        </authorList>
    </citation>
    <scope>NUCLEOTIDE SEQUENCE [LARGE SCALE GENOMIC DNA]</scope>
    <source>
        <strain evidence="7 8">DSM 8537</strain>
    </source>
</reference>
<keyword evidence="8" id="KW-1185">Reference proteome</keyword>
<dbReference type="InterPro" id="IPR007627">
    <property type="entry name" value="RNA_pol_sigma70_r2"/>
</dbReference>
<evidence type="ECO:0000256" key="2">
    <source>
        <dbReference type="ARBA" id="ARBA00023015"/>
    </source>
</evidence>
<comment type="similarity">
    <text evidence="1">Belongs to the sigma-70 factor family. ECF subfamily.</text>
</comment>
<dbReference type="AlphaFoldDB" id="A0A1I2ZSB8"/>
<keyword evidence="2" id="KW-0805">Transcription regulation</keyword>
<dbReference type="SUPFAM" id="SSF88659">
    <property type="entry name" value="Sigma3 and sigma4 domains of RNA polymerase sigma factors"/>
    <property type="match status" value="1"/>
</dbReference>
<feature type="domain" description="RNA polymerase sigma factor 70 region 4 type 2" evidence="6">
    <location>
        <begin position="114"/>
        <end position="165"/>
    </location>
</feature>
<protein>
    <submittedName>
        <fullName evidence="7">RNA polymerase sigma-70 factor, ECF subfamily</fullName>
    </submittedName>
</protein>
<dbReference type="InterPro" id="IPR013324">
    <property type="entry name" value="RNA_pol_sigma_r3/r4-like"/>
</dbReference>
<dbReference type="InterPro" id="IPR013249">
    <property type="entry name" value="RNA_pol_sigma70_r4_t2"/>
</dbReference>
<dbReference type="SUPFAM" id="SSF88946">
    <property type="entry name" value="Sigma2 domain of RNA polymerase sigma factors"/>
    <property type="match status" value="1"/>
</dbReference>
<dbReference type="InterPro" id="IPR013325">
    <property type="entry name" value="RNA_pol_sigma_r2"/>
</dbReference>
<evidence type="ECO:0000256" key="4">
    <source>
        <dbReference type="ARBA" id="ARBA00023163"/>
    </source>
</evidence>
<dbReference type="GO" id="GO:0006352">
    <property type="term" value="P:DNA-templated transcription initiation"/>
    <property type="evidence" value="ECO:0007669"/>
    <property type="project" value="InterPro"/>
</dbReference>
<dbReference type="InterPro" id="IPR039425">
    <property type="entry name" value="RNA_pol_sigma-70-like"/>
</dbReference>
<dbReference type="STRING" id="34004.SAMN04488021_11056"/>
<accession>A0A1I2ZSB8</accession>
<evidence type="ECO:0000313" key="8">
    <source>
        <dbReference type="Proteomes" id="UP000183635"/>
    </source>
</evidence>
<dbReference type="Gene3D" id="1.10.10.10">
    <property type="entry name" value="Winged helix-like DNA-binding domain superfamily/Winged helix DNA-binding domain"/>
    <property type="match status" value="1"/>
</dbReference>
<dbReference type="PANTHER" id="PTHR43133:SF63">
    <property type="entry name" value="RNA POLYMERASE SIGMA FACTOR FECI-RELATED"/>
    <property type="match status" value="1"/>
</dbReference>
<dbReference type="Pfam" id="PF08281">
    <property type="entry name" value="Sigma70_r4_2"/>
    <property type="match status" value="1"/>
</dbReference>
<sequence>MGACFQMAARNDEFAELYAAEHERLERQIARRVGCRSTARDLVHDVFLRLWERAVDWRGDSAAYLTRCARNATIDHIRAERRHAHILAGVLPEQQAAAAPSAAERLGSREQLGRVETAIAALPQPTQDIFLLNRVHGKSFSEIAHAMDISRRTVASHMARALAACEKSREAGE</sequence>
<keyword evidence="3" id="KW-0731">Sigma factor</keyword>
<dbReference type="Gene3D" id="1.10.1740.10">
    <property type="match status" value="1"/>
</dbReference>
<gene>
    <name evidence="7" type="ORF">SAMN04488021_11056</name>
</gene>
<evidence type="ECO:0000256" key="3">
    <source>
        <dbReference type="ARBA" id="ARBA00023082"/>
    </source>
</evidence>
<dbReference type="InterPro" id="IPR014284">
    <property type="entry name" value="RNA_pol_sigma-70_dom"/>
</dbReference>
<feature type="domain" description="RNA polymerase sigma-70 region 2" evidence="5">
    <location>
        <begin position="17"/>
        <end position="82"/>
    </location>
</feature>
<dbReference type="InterPro" id="IPR036388">
    <property type="entry name" value="WH-like_DNA-bd_sf"/>
</dbReference>
<dbReference type="EMBL" id="FOPU01000010">
    <property type="protein sequence ID" value="SFH40600.1"/>
    <property type="molecule type" value="Genomic_DNA"/>
</dbReference>
<name>A0A1I2ZSB8_9RHOB</name>
<evidence type="ECO:0000259" key="6">
    <source>
        <dbReference type="Pfam" id="PF08281"/>
    </source>
</evidence>
<dbReference type="Proteomes" id="UP000183635">
    <property type="component" value="Unassembled WGS sequence"/>
</dbReference>
<dbReference type="GO" id="GO:0003677">
    <property type="term" value="F:DNA binding"/>
    <property type="evidence" value="ECO:0007669"/>
    <property type="project" value="InterPro"/>
</dbReference>
<proteinExistence type="inferred from homology"/>
<dbReference type="PANTHER" id="PTHR43133">
    <property type="entry name" value="RNA POLYMERASE ECF-TYPE SIGMA FACTO"/>
    <property type="match status" value="1"/>
</dbReference>
<evidence type="ECO:0000313" key="7">
    <source>
        <dbReference type="EMBL" id="SFH40600.1"/>
    </source>
</evidence>
<dbReference type="Pfam" id="PF04542">
    <property type="entry name" value="Sigma70_r2"/>
    <property type="match status" value="1"/>
</dbReference>
<dbReference type="GO" id="GO:0016987">
    <property type="term" value="F:sigma factor activity"/>
    <property type="evidence" value="ECO:0007669"/>
    <property type="project" value="UniProtKB-KW"/>
</dbReference>
<keyword evidence="4" id="KW-0804">Transcription</keyword>
<dbReference type="NCBIfam" id="TIGR02937">
    <property type="entry name" value="sigma70-ECF"/>
    <property type="match status" value="1"/>
</dbReference>
<evidence type="ECO:0000256" key="1">
    <source>
        <dbReference type="ARBA" id="ARBA00010641"/>
    </source>
</evidence>
<evidence type="ECO:0000259" key="5">
    <source>
        <dbReference type="Pfam" id="PF04542"/>
    </source>
</evidence>
<organism evidence="7 8">
    <name type="scientific">Paracoccus aminovorans</name>
    <dbReference type="NCBI Taxonomy" id="34004"/>
    <lineage>
        <taxon>Bacteria</taxon>
        <taxon>Pseudomonadati</taxon>
        <taxon>Pseudomonadota</taxon>
        <taxon>Alphaproteobacteria</taxon>
        <taxon>Rhodobacterales</taxon>
        <taxon>Paracoccaceae</taxon>
        <taxon>Paracoccus</taxon>
    </lineage>
</organism>